<accession>A0A354YTM1</accession>
<feature type="non-terminal residue" evidence="2">
    <location>
        <position position="1"/>
    </location>
</feature>
<evidence type="ECO:0000259" key="1">
    <source>
        <dbReference type="Pfam" id="PF22698"/>
    </source>
</evidence>
<proteinExistence type="predicted"/>
<protein>
    <submittedName>
        <fullName evidence="2">N-acetyl-gamma-glutamyl-phosphate reductase</fullName>
        <ecNumber evidence="2">1.2.1.38</ecNumber>
    </submittedName>
</protein>
<dbReference type="InterPro" id="IPR050085">
    <property type="entry name" value="AGPR"/>
</dbReference>
<comment type="caution">
    <text evidence="2">The sequence shown here is derived from an EMBL/GenBank/DDBJ whole genome shotgun (WGS) entry which is preliminary data.</text>
</comment>
<dbReference type="PANTHER" id="PTHR32338:SF10">
    <property type="entry name" value="N-ACETYL-GAMMA-GLUTAMYL-PHOSPHATE REDUCTASE, CHLOROPLASTIC-RELATED"/>
    <property type="match status" value="1"/>
</dbReference>
<dbReference type="AlphaFoldDB" id="A0A354YTM1"/>
<dbReference type="Pfam" id="PF22698">
    <property type="entry name" value="Semialdhyde_dhC_1"/>
    <property type="match status" value="1"/>
</dbReference>
<gene>
    <name evidence="2" type="primary">argC</name>
    <name evidence="2" type="ORF">DDZ44_01880</name>
</gene>
<dbReference type="GO" id="GO:0003942">
    <property type="term" value="F:N-acetyl-gamma-glutamyl-phosphate reductase activity"/>
    <property type="evidence" value="ECO:0007669"/>
    <property type="project" value="UniProtKB-EC"/>
</dbReference>
<keyword evidence="2" id="KW-0560">Oxidoreductase</keyword>
<dbReference type="PANTHER" id="PTHR32338">
    <property type="entry name" value="N-ACETYL-GAMMA-GLUTAMYL-PHOSPHATE REDUCTASE, CHLOROPLASTIC-RELATED-RELATED"/>
    <property type="match status" value="1"/>
</dbReference>
<evidence type="ECO:0000313" key="3">
    <source>
        <dbReference type="Proteomes" id="UP000263273"/>
    </source>
</evidence>
<dbReference type="Gene3D" id="3.30.360.10">
    <property type="entry name" value="Dihydrodipicolinate Reductase, domain 2"/>
    <property type="match status" value="1"/>
</dbReference>
<organism evidence="2 3">
    <name type="scientific">Syntrophomonas wolfei</name>
    <dbReference type="NCBI Taxonomy" id="863"/>
    <lineage>
        <taxon>Bacteria</taxon>
        <taxon>Bacillati</taxon>
        <taxon>Bacillota</taxon>
        <taxon>Clostridia</taxon>
        <taxon>Eubacteriales</taxon>
        <taxon>Syntrophomonadaceae</taxon>
        <taxon>Syntrophomonas</taxon>
    </lineage>
</organism>
<sequence>EEKYRNENFVRVLPAGVMPHTKWVYGSNLLDIGIYADEKSRHVILVSALDNLVKGASGQAIQNMNLLLGLEEDSGLKLAGIHP</sequence>
<feature type="domain" description="N-acetyl-gamma-glutamyl-phosphate reductase dimerisation" evidence="1">
    <location>
        <begin position="1"/>
        <end position="51"/>
    </location>
</feature>
<dbReference type="InterPro" id="IPR058924">
    <property type="entry name" value="AGPR_dimerisation_dom"/>
</dbReference>
<reference evidence="2 3" key="1">
    <citation type="journal article" date="2018" name="Nat. Biotechnol.">
        <title>A standardized bacterial taxonomy based on genome phylogeny substantially revises the tree of life.</title>
        <authorList>
            <person name="Parks D.H."/>
            <person name="Chuvochina M."/>
            <person name="Waite D.W."/>
            <person name="Rinke C."/>
            <person name="Skarshewski A."/>
            <person name="Chaumeil P.A."/>
            <person name="Hugenholtz P."/>
        </authorList>
    </citation>
    <scope>NUCLEOTIDE SEQUENCE [LARGE SCALE GENOMIC DNA]</scope>
    <source>
        <strain evidence="2">UBA10948</strain>
    </source>
</reference>
<dbReference type="SUPFAM" id="SSF55347">
    <property type="entry name" value="Glyceraldehyde-3-phosphate dehydrogenase-like, C-terminal domain"/>
    <property type="match status" value="1"/>
</dbReference>
<dbReference type="EMBL" id="DNZF01000040">
    <property type="protein sequence ID" value="HBK52675.1"/>
    <property type="molecule type" value="Genomic_DNA"/>
</dbReference>
<dbReference type="EC" id="1.2.1.38" evidence="2"/>
<name>A0A354YTM1_9FIRM</name>
<evidence type="ECO:0000313" key="2">
    <source>
        <dbReference type="EMBL" id="HBK52675.1"/>
    </source>
</evidence>
<dbReference type="Proteomes" id="UP000263273">
    <property type="component" value="Unassembled WGS sequence"/>
</dbReference>